<gene>
    <name evidence="1" type="ORF">FSB_LOCUS5062</name>
</gene>
<dbReference type="AlphaFoldDB" id="A0A2N9ER76"/>
<accession>A0A2N9ER76</accession>
<dbReference type="PANTHER" id="PTHR47303:SF1">
    <property type="entry name" value="NF-KAPPA-B INHIBITOR BETA"/>
    <property type="match status" value="1"/>
</dbReference>
<dbReference type="SUPFAM" id="SSF48403">
    <property type="entry name" value="Ankyrin repeat"/>
    <property type="match status" value="1"/>
</dbReference>
<dbReference type="InterPro" id="IPR002110">
    <property type="entry name" value="Ankyrin_rpt"/>
</dbReference>
<dbReference type="Pfam" id="PF12796">
    <property type="entry name" value="Ank_2"/>
    <property type="match status" value="1"/>
</dbReference>
<reference evidence="1" key="1">
    <citation type="submission" date="2018-02" db="EMBL/GenBank/DDBJ databases">
        <authorList>
            <person name="Cohen D.B."/>
            <person name="Kent A.D."/>
        </authorList>
    </citation>
    <scope>NUCLEOTIDE SEQUENCE</scope>
</reference>
<name>A0A2N9ER76_FAGSY</name>
<evidence type="ECO:0000313" key="1">
    <source>
        <dbReference type="EMBL" id="SPC77180.1"/>
    </source>
</evidence>
<sequence length="330" mass="36674">MAALKGDWNSVEHMDNIQRVISDKGETTLHIAVAANQKEFIQNLLNHIKPDDKLVAVNKVGINAFTYAAATGKLDIVKAMLRINPNFAGTVKPLLMATLFGHSEMVEHLSSLTTFDDWDTTDKVELFVACTSVGMYVLAMVISLSTSQEFGNTLEERFTSTTRANVLNLKLELQSMRKGNESITFYLQRIKTVRDKLSTVGVHTDYEELLHVATKEEAETPSHEAEVADPQNLLPLIINSSLNLLLKENLKGLHARSTGKWVIMPLIVITYELFLSRKKNPTTELAAMPSASNSHHTQNAETWLTDFGASDHIIVFANNLSPQVPYQGQV</sequence>
<dbReference type="EMBL" id="OIVN01000258">
    <property type="protein sequence ID" value="SPC77180.1"/>
    <property type="molecule type" value="Genomic_DNA"/>
</dbReference>
<dbReference type="Gene3D" id="1.25.40.20">
    <property type="entry name" value="Ankyrin repeat-containing domain"/>
    <property type="match status" value="1"/>
</dbReference>
<dbReference type="PANTHER" id="PTHR47303">
    <property type="match status" value="1"/>
</dbReference>
<dbReference type="SMART" id="SM00248">
    <property type="entry name" value="ANK"/>
    <property type="match status" value="2"/>
</dbReference>
<organism evidence="1">
    <name type="scientific">Fagus sylvatica</name>
    <name type="common">Beechnut</name>
    <dbReference type="NCBI Taxonomy" id="28930"/>
    <lineage>
        <taxon>Eukaryota</taxon>
        <taxon>Viridiplantae</taxon>
        <taxon>Streptophyta</taxon>
        <taxon>Embryophyta</taxon>
        <taxon>Tracheophyta</taxon>
        <taxon>Spermatophyta</taxon>
        <taxon>Magnoliopsida</taxon>
        <taxon>eudicotyledons</taxon>
        <taxon>Gunneridae</taxon>
        <taxon>Pentapetalae</taxon>
        <taxon>rosids</taxon>
        <taxon>fabids</taxon>
        <taxon>Fagales</taxon>
        <taxon>Fagaceae</taxon>
        <taxon>Fagus</taxon>
    </lineage>
</organism>
<protein>
    <submittedName>
        <fullName evidence="1">Uncharacterized protein</fullName>
    </submittedName>
</protein>
<dbReference type="InterPro" id="IPR036770">
    <property type="entry name" value="Ankyrin_rpt-contain_sf"/>
</dbReference>
<proteinExistence type="predicted"/>